<dbReference type="GO" id="GO:0008483">
    <property type="term" value="F:transaminase activity"/>
    <property type="evidence" value="ECO:0007669"/>
    <property type="project" value="UniProtKB-KW"/>
</dbReference>
<dbReference type="InterPro" id="IPR015421">
    <property type="entry name" value="PyrdxlP-dep_Trfase_major"/>
</dbReference>
<dbReference type="STRING" id="500635.MITSMUL_03345"/>
<evidence type="ECO:0000259" key="7">
    <source>
        <dbReference type="Pfam" id="PF00155"/>
    </source>
</evidence>
<dbReference type="HOGENOM" id="CLU_662043_0_0_9"/>
<dbReference type="Proteomes" id="UP000003671">
    <property type="component" value="Unassembled WGS sequence"/>
</dbReference>
<feature type="domain" description="Aminotransferase class I/classII large" evidence="7">
    <location>
        <begin position="65"/>
        <end position="422"/>
    </location>
</feature>
<gene>
    <name evidence="8" type="ORF">MITSMUL_03345</name>
</gene>
<dbReference type="AlphaFoldDB" id="C9KIU4"/>
<keyword evidence="4 8" id="KW-0032">Aminotransferase</keyword>
<dbReference type="Gene3D" id="3.40.640.10">
    <property type="entry name" value="Type I PLP-dependent aspartate aminotransferase-like (Major domain)"/>
    <property type="match status" value="1"/>
</dbReference>
<comment type="cofactor">
    <cofactor evidence="1">
        <name>pyridoxal 5'-phosphate</name>
        <dbReference type="ChEBI" id="CHEBI:597326"/>
    </cofactor>
</comment>
<dbReference type="GO" id="GO:0030170">
    <property type="term" value="F:pyridoxal phosphate binding"/>
    <property type="evidence" value="ECO:0007669"/>
    <property type="project" value="InterPro"/>
</dbReference>
<dbReference type="InterPro" id="IPR004839">
    <property type="entry name" value="Aminotransferase_I/II_large"/>
</dbReference>
<dbReference type="CDD" id="cd00609">
    <property type="entry name" value="AAT_like"/>
    <property type="match status" value="1"/>
</dbReference>
<dbReference type="EC" id="2.6.1.-" evidence="8"/>
<evidence type="ECO:0000256" key="3">
    <source>
        <dbReference type="ARBA" id="ARBA00011738"/>
    </source>
</evidence>
<comment type="subunit">
    <text evidence="3">Homodimer.</text>
</comment>
<keyword evidence="9" id="KW-1185">Reference proteome</keyword>
<name>C9KIU4_9FIRM</name>
<keyword evidence="6" id="KW-0663">Pyridoxal phosphate</keyword>
<organism evidence="8 9">
    <name type="scientific">Mitsuokella multacida DSM 20544</name>
    <dbReference type="NCBI Taxonomy" id="500635"/>
    <lineage>
        <taxon>Bacteria</taxon>
        <taxon>Bacillati</taxon>
        <taxon>Bacillota</taxon>
        <taxon>Negativicutes</taxon>
        <taxon>Selenomonadales</taxon>
        <taxon>Selenomonadaceae</taxon>
        <taxon>Mitsuokella</taxon>
    </lineage>
</organism>
<comment type="caution">
    <text evidence="8">The sequence shown here is derived from an EMBL/GenBank/DDBJ whole genome shotgun (WGS) entry which is preliminary data.</text>
</comment>
<reference evidence="8" key="1">
    <citation type="submission" date="2009-09" db="EMBL/GenBank/DDBJ databases">
        <authorList>
            <person name="Weinstock G."/>
            <person name="Sodergren E."/>
            <person name="Clifton S."/>
            <person name="Fulton L."/>
            <person name="Fulton B."/>
            <person name="Courtney L."/>
            <person name="Fronick C."/>
            <person name="Harrison M."/>
            <person name="Strong C."/>
            <person name="Farmer C."/>
            <person name="Delahaunty K."/>
            <person name="Markovic C."/>
            <person name="Hall O."/>
            <person name="Minx P."/>
            <person name="Tomlinson C."/>
            <person name="Mitreva M."/>
            <person name="Nelson J."/>
            <person name="Hou S."/>
            <person name="Wollam A."/>
            <person name="Pepin K.H."/>
            <person name="Johnson M."/>
            <person name="Bhonagiri V."/>
            <person name="Nash W.E."/>
            <person name="Warren W."/>
            <person name="Chinwalla A."/>
            <person name="Mardis E.R."/>
            <person name="Wilson R.K."/>
        </authorList>
    </citation>
    <scope>NUCLEOTIDE SEQUENCE [LARGE SCALE GENOMIC DNA]</scope>
    <source>
        <strain evidence="8">DSM 20544</strain>
    </source>
</reference>
<accession>C9KIU4</accession>
<dbReference type="PATRIC" id="fig|500635.8.peg.248"/>
<dbReference type="PANTHER" id="PTHR11879">
    <property type="entry name" value="ASPARTATE AMINOTRANSFERASE"/>
    <property type="match status" value="1"/>
</dbReference>
<dbReference type="Pfam" id="PF00155">
    <property type="entry name" value="Aminotran_1_2"/>
    <property type="match status" value="1"/>
</dbReference>
<proteinExistence type="inferred from homology"/>
<keyword evidence="5 8" id="KW-0808">Transferase</keyword>
<dbReference type="GO" id="GO:0042802">
    <property type="term" value="F:identical protein binding"/>
    <property type="evidence" value="ECO:0007669"/>
    <property type="project" value="TreeGrafter"/>
</dbReference>
<dbReference type="InterPro" id="IPR000796">
    <property type="entry name" value="Asp_trans"/>
</dbReference>
<dbReference type="PANTHER" id="PTHR11879:SF22">
    <property type="entry name" value="ASPARTATE AMINOTRANSFERASE, MITOCHONDRIAL"/>
    <property type="match status" value="1"/>
</dbReference>
<evidence type="ECO:0000313" key="8">
    <source>
        <dbReference type="EMBL" id="EEX70207.1"/>
    </source>
</evidence>
<dbReference type="EMBL" id="ABWK02000001">
    <property type="protein sequence ID" value="EEX70207.1"/>
    <property type="molecule type" value="Genomic_DNA"/>
</dbReference>
<evidence type="ECO:0000256" key="4">
    <source>
        <dbReference type="ARBA" id="ARBA00022576"/>
    </source>
</evidence>
<evidence type="ECO:0000256" key="2">
    <source>
        <dbReference type="ARBA" id="ARBA00007441"/>
    </source>
</evidence>
<dbReference type="GO" id="GO:0006520">
    <property type="term" value="P:amino acid metabolic process"/>
    <property type="evidence" value="ECO:0007669"/>
    <property type="project" value="InterPro"/>
</dbReference>
<dbReference type="SUPFAM" id="SSF53383">
    <property type="entry name" value="PLP-dependent transferases"/>
    <property type="match status" value="1"/>
</dbReference>
<dbReference type="InterPro" id="IPR015424">
    <property type="entry name" value="PyrdxlP-dep_Trfase"/>
</dbReference>
<evidence type="ECO:0000256" key="5">
    <source>
        <dbReference type="ARBA" id="ARBA00022679"/>
    </source>
</evidence>
<sequence length="437" mass="48228">MRKKNVYDIPIKRILVCMEGSYSMTTSMAASHAASKRLKDAIFGASAACREAAEKYGADKVTNATMGVMMDENGKFASIPTMERVFRSLSIEDYARYAPIPGLPDYLDAVIDLTFADQKPEGYFGAIATAGGTGAIHHAVANYAEHGDDVLTADWFWGTYNVICNECGSHLTNYKLFDENNNFNIQDFTEKVDAIMAKQDSLLTIINTPAHNPTGFSLTEEDWDNVLDLAKKYAAKGKKMSILVDIAYIDFAGEKNETRRFMKKFGNLPSNILVMFAFSMSKGYTAYGQRTGALVAVSSSQEVITEFKEVNKYTSRATWSNINRGAMTLLTRIQQDKSTLAQFEKERDDYYKMIQQRGNLFMEEAKACGLGALPYKGGFFLAVPAKDPQAVCDKLHDDLIFAVPLKLGVRIAACSVSAEKMKGIAPKVLKALQAVEG</sequence>
<dbReference type="InterPro" id="IPR015422">
    <property type="entry name" value="PyrdxlP-dep_Trfase_small"/>
</dbReference>
<evidence type="ECO:0000256" key="6">
    <source>
        <dbReference type="ARBA" id="ARBA00022898"/>
    </source>
</evidence>
<protein>
    <submittedName>
        <fullName evidence="8">Aminotransferase, class I/II</fullName>
        <ecNumber evidence="8">2.6.1.-</ecNumber>
    </submittedName>
</protein>
<dbReference type="Gene3D" id="3.90.1150.10">
    <property type="entry name" value="Aspartate Aminotransferase, domain 1"/>
    <property type="match status" value="1"/>
</dbReference>
<evidence type="ECO:0000313" key="9">
    <source>
        <dbReference type="Proteomes" id="UP000003671"/>
    </source>
</evidence>
<dbReference type="eggNOG" id="COG1448">
    <property type="taxonomic scope" value="Bacteria"/>
</dbReference>
<evidence type="ECO:0000256" key="1">
    <source>
        <dbReference type="ARBA" id="ARBA00001933"/>
    </source>
</evidence>
<comment type="similarity">
    <text evidence="2">Belongs to the class-I pyridoxal-phosphate-dependent aminotransferase family.</text>
</comment>